<dbReference type="HOGENOM" id="CLU_2692917_0_0_1"/>
<protein>
    <submittedName>
        <fullName evidence="1">AlNc14C15G1688 protein</fullName>
    </submittedName>
</protein>
<sequence length="74" mass="8798">MIEEIQIDIIPSMEVERNHNPLHHIIHLYVLLVPPLCTSLHSKLLFHLFDKFLRTTLMPKMHLREIREANIGHL</sequence>
<accession>F0W3Y9</accession>
<gene>
    <name evidence="1" type="primary">AlNc14C15G1688</name>
    <name evidence="1" type="ORF">ALNC14_019270</name>
</gene>
<reference evidence="1" key="1">
    <citation type="journal article" date="2011" name="PLoS Biol.">
        <title>Gene gain and loss during evolution of obligate parasitism in the white rust pathogen of Arabidopsis thaliana.</title>
        <authorList>
            <person name="Kemen E."/>
            <person name="Gardiner A."/>
            <person name="Schultz-Larsen T."/>
            <person name="Kemen A.C."/>
            <person name="Balmuth A.L."/>
            <person name="Robert-Seilaniantz A."/>
            <person name="Bailey K."/>
            <person name="Holub E."/>
            <person name="Studholme D.J."/>
            <person name="Maclean D."/>
            <person name="Jones J.D."/>
        </authorList>
    </citation>
    <scope>NUCLEOTIDE SEQUENCE</scope>
</reference>
<evidence type="ECO:0000313" key="1">
    <source>
        <dbReference type="EMBL" id="CCA15784.1"/>
    </source>
</evidence>
<dbReference type="AlphaFoldDB" id="F0W3Y9"/>
<proteinExistence type="predicted"/>
<dbReference type="EMBL" id="FR824060">
    <property type="protein sequence ID" value="CCA15784.1"/>
    <property type="molecule type" value="Genomic_DNA"/>
</dbReference>
<name>F0W3Y9_9STRA</name>
<reference evidence="1" key="2">
    <citation type="submission" date="2011-02" db="EMBL/GenBank/DDBJ databases">
        <authorList>
            <person name="MacLean D."/>
        </authorList>
    </citation>
    <scope>NUCLEOTIDE SEQUENCE</scope>
</reference>
<organism evidence="1">
    <name type="scientific">Albugo laibachii Nc14</name>
    <dbReference type="NCBI Taxonomy" id="890382"/>
    <lineage>
        <taxon>Eukaryota</taxon>
        <taxon>Sar</taxon>
        <taxon>Stramenopiles</taxon>
        <taxon>Oomycota</taxon>
        <taxon>Peronosporomycetes</taxon>
        <taxon>Albuginales</taxon>
        <taxon>Albuginaceae</taxon>
        <taxon>Albugo</taxon>
    </lineage>
</organism>